<dbReference type="OrthoDB" id="4812806at2759"/>
<dbReference type="AlphaFoldDB" id="A0A2T2ZTC7"/>
<dbReference type="Proteomes" id="UP000241462">
    <property type="component" value="Unassembled WGS sequence"/>
</dbReference>
<proteinExistence type="predicted"/>
<evidence type="ECO:0000313" key="3">
    <source>
        <dbReference type="Proteomes" id="UP000241462"/>
    </source>
</evidence>
<organism evidence="2 3">
    <name type="scientific">Coniella lustricola</name>
    <dbReference type="NCBI Taxonomy" id="2025994"/>
    <lineage>
        <taxon>Eukaryota</taxon>
        <taxon>Fungi</taxon>
        <taxon>Dikarya</taxon>
        <taxon>Ascomycota</taxon>
        <taxon>Pezizomycotina</taxon>
        <taxon>Sordariomycetes</taxon>
        <taxon>Sordariomycetidae</taxon>
        <taxon>Diaporthales</taxon>
        <taxon>Schizoparmaceae</taxon>
        <taxon>Coniella</taxon>
    </lineage>
</organism>
<sequence length="195" mass="22205">MAAPTSLHKFTLLPAELRNMIWEASLPSPRVFDIYPASSSQKKMTSPQQGLRFSNKYSEPPPALTAVCRESRSLALHHYAPLTLDGTTTKYIDLGRDVLLLESCLLGRNLLRTLLFMGQVPLIRDNLRSLAFGTSYGVHTGVWHAVLGWCEQEQKLKMKQKQTRTNNLGRFLQRLAAFPVLERLVFIVHQEMHFE</sequence>
<dbReference type="Pfam" id="PF20150">
    <property type="entry name" value="2EXR"/>
    <property type="match status" value="1"/>
</dbReference>
<dbReference type="EMBL" id="KZ678732">
    <property type="protein sequence ID" value="PSR76019.1"/>
    <property type="molecule type" value="Genomic_DNA"/>
</dbReference>
<gene>
    <name evidence="2" type="ORF">BD289DRAFT_378953</name>
</gene>
<dbReference type="PANTHER" id="PTHR35910:SF6">
    <property type="entry name" value="2EXR DOMAIN-CONTAINING PROTEIN"/>
    <property type="match status" value="1"/>
</dbReference>
<evidence type="ECO:0000313" key="2">
    <source>
        <dbReference type="EMBL" id="PSR76019.1"/>
    </source>
</evidence>
<protein>
    <recommendedName>
        <fullName evidence="1">2EXR domain-containing protein</fullName>
    </recommendedName>
</protein>
<accession>A0A2T2ZTC7</accession>
<feature type="non-terminal residue" evidence="2">
    <location>
        <position position="195"/>
    </location>
</feature>
<keyword evidence="3" id="KW-1185">Reference proteome</keyword>
<feature type="domain" description="2EXR" evidence="1">
    <location>
        <begin position="8"/>
        <end position="99"/>
    </location>
</feature>
<dbReference type="InParanoid" id="A0A2T2ZTC7"/>
<dbReference type="InterPro" id="IPR045518">
    <property type="entry name" value="2EXR"/>
</dbReference>
<name>A0A2T2ZTC7_9PEZI</name>
<reference evidence="2 3" key="1">
    <citation type="journal article" date="2018" name="Mycol. Prog.">
        <title>Coniella lustricola, a new species from submerged detritus.</title>
        <authorList>
            <person name="Raudabaugh D.B."/>
            <person name="Iturriaga T."/>
            <person name="Carver A."/>
            <person name="Mondo S."/>
            <person name="Pangilinan J."/>
            <person name="Lipzen A."/>
            <person name="He G."/>
            <person name="Amirebrahimi M."/>
            <person name="Grigoriev I.V."/>
            <person name="Miller A.N."/>
        </authorList>
    </citation>
    <scope>NUCLEOTIDE SEQUENCE [LARGE SCALE GENOMIC DNA]</scope>
    <source>
        <strain evidence="2 3">B22-T-1</strain>
    </source>
</reference>
<evidence type="ECO:0000259" key="1">
    <source>
        <dbReference type="Pfam" id="PF20150"/>
    </source>
</evidence>
<dbReference type="PANTHER" id="PTHR35910">
    <property type="entry name" value="2EXR DOMAIN-CONTAINING PROTEIN"/>
    <property type="match status" value="1"/>
</dbReference>